<comment type="similarity">
    <text evidence="1">Belongs to the bacterial sugar transferase family.</text>
</comment>
<keyword evidence="3" id="KW-0472">Membrane</keyword>
<dbReference type="InterPro" id="IPR036291">
    <property type="entry name" value="NAD(P)-bd_dom_sf"/>
</dbReference>
<dbReference type="GO" id="GO:0000271">
    <property type="term" value="P:polysaccharide biosynthetic process"/>
    <property type="evidence" value="ECO:0007669"/>
    <property type="project" value="UniProtKB-KW"/>
</dbReference>
<reference evidence="7" key="1">
    <citation type="submission" date="2017-04" db="EMBL/GenBank/DDBJ databases">
        <authorList>
            <person name="Varghese N."/>
            <person name="Submissions S."/>
        </authorList>
    </citation>
    <scope>NUCLEOTIDE SEQUENCE [LARGE SCALE GENOMIC DNA]</scope>
</reference>
<accession>A0A1Y6G870</accession>
<name>A0A1Y6G870_9HYPH</name>
<dbReference type="InterPro" id="IPR003362">
    <property type="entry name" value="Bact_transf"/>
</dbReference>
<dbReference type="EMBL" id="FXWK01000002">
    <property type="protein sequence ID" value="SMQ85533.1"/>
    <property type="molecule type" value="Genomic_DNA"/>
</dbReference>
<dbReference type="Proteomes" id="UP000194474">
    <property type="component" value="Unassembled WGS sequence"/>
</dbReference>
<dbReference type="InterPro" id="IPR001509">
    <property type="entry name" value="Epimerase_deHydtase"/>
</dbReference>
<dbReference type="Pfam" id="PF01370">
    <property type="entry name" value="Epimerase"/>
    <property type="match status" value="1"/>
</dbReference>
<dbReference type="Pfam" id="PF02397">
    <property type="entry name" value="Bac_transf"/>
    <property type="match status" value="1"/>
</dbReference>
<evidence type="ECO:0000259" key="4">
    <source>
        <dbReference type="Pfam" id="PF01370"/>
    </source>
</evidence>
<keyword evidence="7" id="KW-1185">Reference proteome</keyword>
<sequence length="404" mass="43946">MSVRSFVIVGASGTVGRRLIPALIDAGCRVGLIGRDTEKLKGIFPGADVGGYADIGKTGGAGSTLLYLATINNDKDADYEAFKAVNVDLALATRDHAAAAGMERFVYFSSTHALDETNSSAYARSKRAAVELLGQNAPIDTRILYLPAVTGETLSGRLAVLNRLPGLVSRPLLSVLKALKPTVTIPDIVTELIALDDTRDDAPVVSTDQERNPFFVGLKWLMDFVSALAILLLLWWLMIAVWVVIKVQSPGPGIFSQTRIGRHGKPFTCYKFRTMYTSAPNVATHQVPISAVTPLGSFLRKSKVDELPQVFNILANQMSLVGPRPCLPSQTELIAERQARNVLSIKPGITGLAQVNDIDMSDPVRLAKWDQRYLKLRSLLFDIKLIIQTGLGRGRGDKIRPDRA</sequence>
<dbReference type="GO" id="GO:0016780">
    <property type="term" value="F:phosphotransferase activity, for other substituted phosphate groups"/>
    <property type="evidence" value="ECO:0007669"/>
    <property type="project" value="TreeGrafter"/>
</dbReference>
<evidence type="ECO:0000313" key="6">
    <source>
        <dbReference type="EMBL" id="SMQ85533.1"/>
    </source>
</evidence>
<keyword evidence="6" id="KW-0808">Transferase</keyword>
<evidence type="ECO:0000259" key="5">
    <source>
        <dbReference type="Pfam" id="PF02397"/>
    </source>
</evidence>
<protein>
    <submittedName>
        <fullName evidence="6">Sugar transferase involved in LPS biosynthesis (Colanic, teichoic acid)</fullName>
    </submittedName>
</protein>
<gene>
    <name evidence="6" type="ORF">SAMN06295905_2812</name>
</gene>
<feature type="domain" description="NAD-dependent epimerase/dehydratase" evidence="4">
    <location>
        <begin position="7"/>
        <end position="133"/>
    </location>
</feature>
<dbReference type="RefSeq" id="WP_244557542.1">
    <property type="nucleotide sequence ID" value="NZ_FXWK01000002.1"/>
</dbReference>
<dbReference type="Gene3D" id="3.40.50.720">
    <property type="entry name" value="NAD(P)-binding Rossmann-like Domain"/>
    <property type="match status" value="1"/>
</dbReference>
<feature type="transmembrane region" description="Helical" evidence="3">
    <location>
        <begin position="220"/>
        <end position="245"/>
    </location>
</feature>
<evidence type="ECO:0000313" key="7">
    <source>
        <dbReference type="Proteomes" id="UP000194474"/>
    </source>
</evidence>
<evidence type="ECO:0000256" key="1">
    <source>
        <dbReference type="ARBA" id="ARBA00006464"/>
    </source>
</evidence>
<feature type="domain" description="Bacterial sugar transferase" evidence="5">
    <location>
        <begin position="219"/>
        <end position="389"/>
    </location>
</feature>
<dbReference type="AlphaFoldDB" id="A0A1Y6G870"/>
<organism evidence="6 7">
    <name type="scientific">Devosia lucknowensis</name>
    <dbReference type="NCBI Taxonomy" id="1096929"/>
    <lineage>
        <taxon>Bacteria</taxon>
        <taxon>Pseudomonadati</taxon>
        <taxon>Pseudomonadota</taxon>
        <taxon>Alphaproteobacteria</taxon>
        <taxon>Hyphomicrobiales</taxon>
        <taxon>Devosiaceae</taxon>
        <taxon>Devosia</taxon>
    </lineage>
</organism>
<keyword evidence="3" id="KW-1133">Transmembrane helix</keyword>
<evidence type="ECO:0000256" key="3">
    <source>
        <dbReference type="SAM" id="Phobius"/>
    </source>
</evidence>
<dbReference type="PANTHER" id="PTHR30576:SF10">
    <property type="entry name" value="SLL5057 PROTEIN"/>
    <property type="match status" value="1"/>
</dbReference>
<dbReference type="SUPFAM" id="SSF51735">
    <property type="entry name" value="NAD(P)-binding Rossmann-fold domains"/>
    <property type="match status" value="1"/>
</dbReference>
<proteinExistence type="inferred from homology"/>
<keyword evidence="3" id="KW-0812">Transmembrane</keyword>
<keyword evidence="2" id="KW-0270">Exopolysaccharide synthesis</keyword>
<dbReference type="PANTHER" id="PTHR30576">
    <property type="entry name" value="COLANIC BIOSYNTHESIS UDP-GLUCOSE LIPID CARRIER TRANSFERASE"/>
    <property type="match status" value="1"/>
</dbReference>
<evidence type="ECO:0000256" key="2">
    <source>
        <dbReference type="ARBA" id="ARBA00023169"/>
    </source>
</evidence>